<keyword evidence="2" id="KW-1185">Reference proteome</keyword>
<protein>
    <submittedName>
        <fullName evidence="1">Uncharacterized protein</fullName>
    </submittedName>
</protein>
<sequence>MLENVSQWWIVTYCKACWRFYLDCIGVHGEMKRNALTDKIDFKHVYTEVDFAIGSQFIRHALGDSEPIADLQGNKFPILGSVLCRTITNVQILSMRILVRRDGAAVTTRLPPCRTRFRFPAGSLPVFRTWESCRTMPLVGGFSRGSPVPPAPSFRRCSILTSHHPHRISSLDVKSRPNLFTPLQEWREKDPFKYFSSNAPSPDVCGAPTHYPPPPNPKLWGCNRPLRVCGARAHDYYVRRRPQFLTPPPPPGCFNIPSSNPISLPHRPTRPAVASLSPVHQSHSSLYRSSLSANLTRADHFTHFTHYVQSRGFPLPTGRVSTWQDILVLERVSQNQVTSVMEWGDLGIY</sequence>
<dbReference type="EMBL" id="JARBHB010000012">
    <property type="protein sequence ID" value="KAJ8870995.1"/>
    <property type="molecule type" value="Genomic_DNA"/>
</dbReference>
<accession>A0ABQ9GF26</accession>
<name>A0ABQ9GF26_9NEOP</name>
<dbReference type="Proteomes" id="UP001159363">
    <property type="component" value="Chromosome 11"/>
</dbReference>
<proteinExistence type="predicted"/>
<organism evidence="1 2">
    <name type="scientific">Dryococelus australis</name>
    <dbReference type="NCBI Taxonomy" id="614101"/>
    <lineage>
        <taxon>Eukaryota</taxon>
        <taxon>Metazoa</taxon>
        <taxon>Ecdysozoa</taxon>
        <taxon>Arthropoda</taxon>
        <taxon>Hexapoda</taxon>
        <taxon>Insecta</taxon>
        <taxon>Pterygota</taxon>
        <taxon>Neoptera</taxon>
        <taxon>Polyneoptera</taxon>
        <taxon>Phasmatodea</taxon>
        <taxon>Verophasmatodea</taxon>
        <taxon>Anareolatae</taxon>
        <taxon>Phasmatidae</taxon>
        <taxon>Eurycanthinae</taxon>
        <taxon>Dryococelus</taxon>
    </lineage>
</organism>
<comment type="caution">
    <text evidence="1">The sequence shown here is derived from an EMBL/GenBank/DDBJ whole genome shotgun (WGS) entry which is preliminary data.</text>
</comment>
<gene>
    <name evidence="1" type="ORF">PR048_027298</name>
</gene>
<reference evidence="1 2" key="1">
    <citation type="submission" date="2023-02" db="EMBL/GenBank/DDBJ databases">
        <title>LHISI_Scaffold_Assembly.</title>
        <authorList>
            <person name="Stuart O.P."/>
            <person name="Cleave R."/>
            <person name="Magrath M.J.L."/>
            <person name="Mikheyev A.S."/>
        </authorList>
    </citation>
    <scope>NUCLEOTIDE SEQUENCE [LARGE SCALE GENOMIC DNA]</scope>
    <source>
        <strain evidence="1">Daus_M_001</strain>
        <tissue evidence="1">Leg muscle</tissue>
    </source>
</reference>
<evidence type="ECO:0000313" key="2">
    <source>
        <dbReference type="Proteomes" id="UP001159363"/>
    </source>
</evidence>
<evidence type="ECO:0000313" key="1">
    <source>
        <dbReference type="EMBL" id="KAJ8870995.1"/>
    </source>
</evidence>